<dbReference type="InterPro" id="IPR017937">
    <property type="entry name" value="Thioredoxin_CS"/>
</dbReference>
<proteinExistence type="predicted"/>
<keyword evidence="1" id="KW-0812">Transmembrane</keyword>
<dbReference type="AlphaFoldDB" id="A0A328C9P4"/>
<evidence type="ECO:0000313" key="3">
    <source>
        <dbReference type="EMBL" id="RAL21690.1"/>
    </source>
</evidence>
<dbReference type="Pfam" id="PF00578">
    <property type="entry name" value="AhpC-TSA"/>
    <property type="match status" value="1"/>
</dbReference>
<sequence length="254" mass="28873">MRVRWARSGATTPLCVWTNKACVRRWPRATGISWRRRGRSRRRSPRRSSAVCARCVTSGDGVAVQERAVERQLRWIIVAGVVALIAGVAGSSWHFYRDPGLVDAVVALEGQWVDRVAPAFELPDRQGQQHSLSSYQGQVVFLNFWASFCEPCRKEMPSMESLVRQYRDRGMVMVAVSLDAEWGEVDGFMQEFLPGQRSAMTVLLDSENQISRLYGTEMIPETYIIDREGTIVARFVGDYDWTRPEARQLIEALL</sequence>
<dbReference type="GO" id="GO:0016491">
    <property type="term" value="F:oxidoreductase activity"/>
    <property type="evidence" value="ECO:0007669"/>
    <property type="project" value="InterPro"/>
</dbReference>
<evidence type="ECO:0000259" key="2">
    <source>
        <dbReference type="PROSITE" id="PS51352"/>
    </source>
</evidence>
<protein>
    <recommendedName>
        <fullName evidence="2">Thioredoxin domain-containing protein</fullName>
    </recommendedName>
</protein>
<dbReference type="GO" id="GO:0016209">
    <property type="term" value="F:antioxidant activity"/>
    <property type="evidence" value="ECO:0007669"/>
    <property type="project" value="InterPro"/>
</dbReference>
<feature type="domain" description="Thioredoxin" evidence="2">
    <location>
        <begin position="111"/>
        <end position="254"/>
    </location>
</feature>
<dbReference type="PANTHER" id="PTHR42852">
    <property type="entry name" value="THIOL:DISULFIDE INTERCHANGE PROTEIN DSBE"/>
    <property type="match status" value="1"/>
</dbReference>
<comment type="caution">
    <text evidence="3">The sequence shown here is derived from an EMBL/GenBank/DDBJ whole genome shotgun (WGS) entry which is preliminary data.</text>
</comment>
<name>A0A328C9P4_9DELT</name>
<dbReference type="InterPro" id="IPR036249">
    <property type="entry name" value="Thioredoxin-like_sf"/>
</dbReference>
<dbReference type="SUPFAM" id="SSF52833">
    <property type="entry name" value="Thioredoxin-like"/>
    <property type="match status" value="1"/>
</dbReference>
<keyword evidence="1" id="KW-0472">Membrane</keyword>
<feature type="transmembrane region" description="Helical" evidence="1">
    <location>
        <begin position="75"/>
        <end position="96"/>
    </location>
</feature>
<dbReference type="Proteomes" id="UP000249169">
    <property type="component" value="Unassembled WGS sequence"/>
</dbReference>
<dbReference type="PANTHER" id="PTHR42852:SF18">
    <property type="entry name" value="CHROMOSOME UNDETERMINED SCAFFOLD_47, WHOLE GENOME SHOTGUN SEQUENCE"/>
    <property type="match status" value="1"/>
</dbReference>
<reference evidence="3 4" key="1">
    <citation type="submission" date="2018-05" db="EMBL/GenBank/DDBJ databases">
        <title>Lujinxingia marina gen. nov. sp. nov., a new facultative anaerobic member of the class Deltaproteobacteria, and proposal of Lujinxingaceae fam. nov.</title>
        <authorList>
            <person name="Li C.-M."/>
        </authorList>
    </citation>
    <scope>NUCLEOTIDE SEQUENCE [LARGE SCALE GENOMIC DNA]</scope>
    <source>
        <strain evidence="3 4">B210</strain>
    </source>
</reference>
<keyword evidence="1" id="KW-1133">Transmembrane helix</keyword>
<dbReference type="PROSITE" id="PS00194">
    <property type="entry name" value="THIOREDOXIN_1"/>
    <property type="match status" value="1"/>
</dbReference>
<dbReference type="InterPro" id="IPR013766">
    <property type="entry name" value="Thioredoxin_domain"/>
</dbReference>
<accession>A0A328C9P4</accession>
<keyword evidence="4" id="KW-1185">Reference proteome</keyword>
<dbReference type="CDD" id="cd02966">
    <property type="entry name" value="TlpA_like_family"/>
    <property type="match status" value="1"/>
</dbReference>
<dbReference type="PROSITE" id="PS51352">
    <property type="entry name" value="THIOREDOXIN_2"/>
    <property type="match status" value="1"/>
</dbReference>
<evidence type="ECO:0000313" key="4">
    <source>
        <dbReference type="Proteomes" id="UP000249169"/>
    </source>
</evidence>
<dbReference type="Gene3D" id="3.40.30.10">
    <property type="entry name" value="Glutaredoxin"/>
    <property type="match status" value="1"/>
</dbReference>
<dbReference type="InterPro" id="IPR050553">
    <property type="entry name" value="Thioredoxin_ResA/DsbE_sf"/>
</dbReference>
<dbReference type="EMBL" id="QHKO01000005">
    <property type="protein sequence ID" value="RAL21690.1"/>
    <property type="molecule type" value="Genomic_DNA"/>
</dbReference>
<dbReference type="InterPro" id="IPR000866">
    <property type="entry name" value="AhpC/TSA"/>
</dbReference>
<gene>
    <name evidence="3" type="ORF">DL240_12615</name>
</gene>
<organism evidence="3 4">
    <name type="scientific">Lujinxingia litoralis</name>
    <dbReference type="NCBI Taxonomy" id="2211119"/>
    <lineage>
        <taxon>Bacteria</taxon>
        <taxon>Deltaproteobacteria</taxon>
        <taxon>Bradymonadales</taxon>
        <taxon>Lujinxingiaceae</taxon>
        <taxon>Lujinxingia</taxon>
    </lineage>
</organism>
<evidence type="ECO:0000256" key="1">
    <source>
        <dbReference type="SAM" id="Phobius"/>
    </source>
</evidence>